<gene>
    <name evidence="1" type="ORF">HJG60_010570</name>
</gene>
<reference evidence="1 2" key="1">
    <citation type="journal article" date="2020" name="Nature">
        <title>Six reference-quality genomes reveal evolution of bat adaptations.</title>
        <authorList>
            <person name="Jebb D."/>
            <person name="Huang Z."/>
            <person name="Pippel M."/>
            <person name="Hughes G.M."/>
            <person name="Lavrichenko K."/>
            <person name="Devanna P."/>
            <person name="Winkler S."/>
            <person name="Jermiin L.S."/>
            <person name="Skirmuntt E.C."/>
            <person name="Katzourakis A."/>
            <person name="Burkitt-Gray L."/>
            <person name="Ray D.A."/>
            <person name="Sullivan K.A.M."/>
            <person name="Roscito J.G."/>
            <person name="Kirilenko B.M."/>
            <person name="Davalos L.M."/>
            <person name="Corthals A.P."/>
            <person name="Power M.L."/>
            <person name="Jones G."/>
            <person name="Ransome R.D."/>
            <person name="Dechmann D.K.N."/>
            <person name="Locatelli A.G."/>
            <person name="Puechmaille S.J."/>
            <person name="Fedrigo O."/>
            <person name="Jarvis E.D."/>
            <person name="Hiller M."/>
            <person name="Vernes S.C."/>
            <person name="Myers E.W."/>
            <person name="Teeling E.C."/>
        </authorList>
    </citation>
    <scope>NUCLEOTIDE SEQUENCE [LARGE SCALE GENOMIC DNA]</scope>
    <source>
        <strain evidence="1">Bat1K_MPI-CBG_1</strain>
    </source>
</reference>
<evidence type="ECO:0000313" key="2">
    <source>
        <dbReference type="Proteomes" id="UP000664940"/>
    </source>
</evidence>
<accession>A0A834AS81</accession>
<organism evidence="1 2">
    <name type="scientific">Phyllostomus discolor</name>
    <name type="common">pale spear-nosed bat</name>
    <dbReference type="NCBI Taxonomy" id="89673"/>
    <lineage>
        <taxon>Eukaryota</taxon>
        <taxon>Metazoa</taxon>
        <taxon>Chordata</taxon>
        <taxon>Craniata</taxon>
        <taxon>Vertebrata</taxon>
        <taxon>Euteleostomi</taxon>
        <taxon>Mammalia</taxon>
        <taxon>Eutheria</taxon>
        <taxon>Laurasiatheria</taxon>
        <taxon>Chiroptera</taxon>
        <taxon>Yangochiroptera</taxon>
        <taxon>Phyllostomidae</taxon>
        <taxon>Phyllostominae</taxon>
        <taxon>Phyllostomus</taxon>
    </lineage>
</organism>
<dbReference type="EMBL" id="JABVXQ010000004">
    <property type="protein sequence ID" value="KAF6114605.1"/>
    <property type="molecule type" value="Genomic_DNA"/>
</dbReference>
<name>A0A834AS81_9CHIR</name>
<proteinExistence type="predicted"/>
<sequence length="139" mass="15108">MRGGTVGMGIPGCLTCRQLLPQKHLREDGQVPHLTHHIQAHLPWTQLALSAGLGGTPSSQLVCYPCPLVSGFPALYNLSIRAKYLCHFPFSGDVESRPFQRKGKKKCCVTPSRGLNCPDVGLARGLLLLHFVHLTSIQG</sequence>
<protein>
    <submittedName>
        <fullName evidence="1">Uncharacterized protein</fullName>
    </submittedName>
</protein>
<dbReference type="AlphaFoldDB" id="A0A834AS81"/>
<comment type="caution">
    <text evidence="1">The sequence shown here is derived from an EMBL/GenBank/DDBJ whole genome shotgun (WGS) entry which is preliminary data.</text>
</comment>
<evidence type="ECO:0000313" key="1">
    <source>
        <dbReference type="EMBL" id="KAF6114605.1"/>
    </source>
</evidence>
<dbReference type="Proteomes" id="UP000664940">
    <property type="component" value="Unassembled WGS sequence"/>
</dbReference>